<evidence type="ECO:0000313" key="10">
    <source>
        <dbReference type="Proteomes" id="UP000245702"/>
    </source>
</evidence>
<comment type="subcellular location">
    <subcellularLocation>
        <location evidence="1">Cell membrane</location>
        <topology evidence="1">Multi-pass membrane protein</topology>
    </subcellularLocation>
</comment>
<organism evidence="9 10">
    <name type="scientific">Sporomusa sphaeroides DSM 2875</name>
    <dbReference type="NCBI Taxonomy" id="1337886"/>
    <lineage>
        <taxon>Bacteria</taxon>
        <taxon>Bacillati</taxon>
        <taxon>Bacillota</taxon>
        <taxon>Negativicutes</taxon>
        <taxon>Selenomonadales</taxon>
        <taxon>Sporomusaceae</taxon>
        <taxon>Sporomusa</taxon>
    </lineage>
</organism>
<feature type="transmembrane region" description="Helical" evidence="7">
    <location>
        <begin position="171"/>
        <end position="193"/>
    </location>
</feature>
<evidence type="ECO:0000259" key="8">
    <source>
        <dbReference type="Pfam" id="PF09335"/>
    </source>
</evidence>
<keyword evidence="5 7" id="KW-1133">Transmembrane helix</keyword>
<dbReference type="Pfam" id="PF09335">
    <property type="entry name" value="VTT_dom"/>
    <property type="match status" value="1"/>
</dbReference>
<keyword evidence="3" id="KW-1003">Cell membrane</keyword>
<evidence type="ECO:0000256" key="2">
    <source>
        <dbReference type="ARBA" id="ARBA00010792"/>
    </source>
</evidence>
<dbReference type="PANTHER" id="PTHR42709:SF6">
    <property type="entry name" value="UNDECAPRENYL PHOSPHATE TRANSPORTER A"/>
    <property type="match status" value="1"/>
</dbReference>
<evidence type="ECO:0000256" key="1">
    <source>
        <dbReference type="ARBA" id="ARBA00004651"/>
    </source>
</evidence>
<dbReference type="Proteomes" id="UP000245702">
    <property type="component" value="Unassembled WGS sequence"/>
</dbReference>
<sequence length="202" mass="21613">MEETLFVLLNRLGENMYAAIFAAMLLTGIGVPFPGELTLGFSGYLLFIGRIELIPTVAATALGDLVGALLGFGVGFFSRSVIVTRYLGFLMPSAAKLAAVNTWLKKYGALAVVVGRLLPVIRGAIPVPAGFFHMNSKKYIISTILSSVIWCSTLIYAGFSLGYNWQGITELGSQLGLAAGGVVFAVLAAYLIYKYASKLREK</sequence>
<dbReference type="EMBL" id="FCOW01000002">
    <property type="protein sequence ID" value="CVK17924.1"/>
    <property type="molecule type" value="Genomic_DNA"/>
</dbReference>
<keyword evidence="10" id="KW-1185">Reference proteome</keyword>
<evidence type="ECO:0000256" key="6">
    <source>
        <dbReference type="ARBA" id="ARBA00023136"/>
    </source>
</evidence>
<protein>
    <recommendedName>
        <fullName evidence="8">VTT domain-containing protein</fullName>
    </recommendedName>
</protein>
<feature type="transmembrane region" description="Helical" evidence="7">
    <location>
        <begin position="139"/>
        <end position="159"/>
    </location>
</feature>
<keyword evidence="4 7" id="KW-0812">Transmembrane</keyword>
<evidence type="ECO:0000256" key="3">
    <source>
        <dbReference type="ARBA" id="ARBA00022475"/>
    </source>
</evidence>
<dbReference type="PANTHER" id="PTHR42709">
    <property type="entry name" value="ALKALINE PHOSPHATASE LIKE PROTEIN"/>
    <property type="match status" value="1"/>
</dbReference>
<dbReference type="InterPro" id="IPR051311">
    <property type="entry name" value="DedA_domain"/>
</dbReference>
<dbReference type="InterPro" id="IPR032816">
    <property type="entry name" value="VTT_dom"/>
</dbReference>
<evidence type="ECO:0000256" key="5">
    <source>
        <dbReference type="ARBA" id="ARBA00022989"/>
    </source>
</evidence>
<keyword evidence="6 7" id="KW-0472">Membrane</keyword>
<dbReference type="RefSeq" id="WP_075753897.1">
    <property type="nucleotide sequence ID" value="NZ_CP146991.1"/>
</dbReference>
<comment type="caution">
    <text evidence="9">The sequence shown here is derived from an EMBL/GenBank/DDBJ whole genome shotgun (WGS) entry which is preliminary data.</text>
</comment>
<proteinExistence type="inferred from homology"/>
<evidence type="ECO:0000313" key="9">
    <source>
        <dbReference type="EMBL" id="CVK17924.1"/>
    </source>
</evidence>
<feature type="transmembrane region" description="Helical" evidence="7">
    <location>
        <begin position="12"/>
        <end position="33"/>
    </location>
</feature>
<feature type="transmembrane region" description="Helical" evidence="7">
    <location>
        <begin position="53"/>
        <end position="74"/>
    </location>
</feature>
<accession>A0ABP2C0M8</accession>
<name>A0ABP2C0M8_9FIRM</name>
<reference evidence="9 10" key="1">
    <citation type="submission" date="2016-01" db="EMBL/GenBank/DDBJ databases">
        <authorList>
            <person name="Brown R."/>
        </authorList>
    </citation>
    <scope>NUCLEOTIDE SEQUENCE [LARGE SCALE GENOMIC DNA]</scope>
    <source>
        <strain evidence="9">Sporomusa sphaeroides DSM 2875</strain>
    </source>
</reference>
<evidence type="ECO:0000256" key="4">
    <source>
        <dbReference type="ARBA" id="ARBA00022692"/>
    </source>
</evidence>
<gene>
    <name evidence="9" type="ORF">SSPH_00560</name>
</gene>
<comment type="similarity">
    <text evidence="2">Belongs to the DedA family.</text>
</comment>
<evidence type="ECO:0000256" key="7">
    <source>
        <dbReference type="SAM" id="Phobius"/>
    </source>
</evidence>
<feature type="domain" description="VTT" evidence="8">
    <location>
        <begin position="33"/>
        <end position="158"/>
    </location>
</feature>